<dbReference type="OrthoDB" id="1929062at2759"/>
<organism evidence="2 3">
    <name type="scientific">Coffea arabica</name>
    <name type="common">Arabian coffee</name>
    <dbReference type="NCBI Taxonomy" id="13443"/>
    <lineage>
        <taxon>Eukaryota</taxon>
        <taxon>Viridiplantae</taxon>
        <taxon>Streptophyta</taxon>
        <taxon>Embryophyta</taxon>
        <taxon>Tracheophyta</taxon>
        <taxon>Spermatophyta</taxon>
        <taxon>Magnoliopsida</taxon>
        <taxon>eudicotyledons</taxon>
        <taxon>Gunneridae</taxon>
        <taxon>Pentapetalae</taxon>
        <taxon>asterids</taxon>
        <taxon>lamiids</taxon>
        <taxon>Gentianales</taxon>
        <taxon>Rubiaceae</taxon>
        <taxon>Ixoroideae</taxon>
        <taxon>Gardenieae complex</taxon>
        <taxon>Bertiereae - Coffeeae clade</taxon>
        <taxon>Coffeeae</taxon>
        <taxon>Coffea</taxon>
    </lineage>
</organism>
<gene>
    <name evidence="3" type="primary">LOC113706661</name>
</gene>
<dbReference type="PANTHER" id="PTHR38926:SF58">
    <property type="entry name" value="F-BOX DOMAIN-CONTAINING PROTEIN"/>
    <property type="match status" value="1"/>
</dbReference>
<dbReference type="AlphaFoldDB" id="A0A6P6U1N4"/>
<dbReference type="Gene3D" id="1.20.1280.50">
    <property type="match status" value="1"/>
</dbReference>
<evidence type="ECO:0000259" key="1">
    <source>
        <dbReference type="Pfam" id="PF00646"/>
    </source>
</evidence>
<sequence length="285" mass="32605">MDGKRLSKSKATGWSDMPHDILLRIFALVSIMDRMLNVSRVCSSWRRACSAAVFSSTLDISEYRKSQDYQQQGWRSQLELIFRRGIHLGGPKLTKLVFDIDFEVEDTHLTYAAERCPNLQELLLHIPVRTTERGLATAFRCWTMLERLDISFFGRPHVNIFSIVGERCPLLTEIKICGCFFNNRIAVLIGRHIPGLKKLSFRCAFVTRDGVQSLLNMMQDLDELYICVRKIDVPFYRHTGPGPAIMCEPRFLRNTSRLSVYHICYTGECGTCPASTMATPLPINF</sequence>
<keyword evidence="2" id="KW-1185">Reference proteome</keyword>
<dbReference type="SUPFAM" id="SSF52047">
    <property type="entry name" value="RNI-like"/>
    <property type="match status" value="1"/>
</dbReference>
<dbReference type="InterPro" id="IPR036047">
    <property type="entry name" value="F-box-like_dom_sf"/>
</dbReference>
<accession>A0A6P6U1N4</accession>
<dbReference type="Proteomes" id="UP001652660">
    <property type="component" value="Chromosome 8c"/>
</dbReference>
<name>A0A6P6U1N4_COFAR</name>
<reference evidence="3" key="2">
    <citation type="submission" date="2025-08" db="UniProtKB">
        <authorList>
            <consortium name="RefSeq"/>
        </authorList>
    </citation>
    <scope>IDENTIFICATION</scope>
    <source>
        <tissue evidence="3">Leaves</tissue>
    </source>
</reference>
<dbReference type="InterPro" id="IPR032675">
    <property type="entry name" value="LRR_dom_sf"/>
</dbReference>
<dbReference type="GeneID" id="113706661"/>
<proteinExistence type="predicted"/>
<dbReference type="Gene3D" id="3.80.10.10">
    <property type="entry name" value="Ribonuclease Inhibitor"/>
    <property type="match status" value="1"/>
</dbReference>
<evidence type="ECO:0000313" key="3">
    <source>
        <dbReference type="RefSeq" id="XP_027084394.1"/>
    </source>
</evidence>
<protein>
    <submittedName>
        <fullName evidence="3">F-box/LRR-repeat protein At3g48880</fullName>
    </submittedName>
</protein>
<dbReference type="RefSeq" id="XP_027084394.1">
    <property type="nucleotide sequence ID" value="XM_027228593.2"/>
</dbReference>
<evidence type="ECO:0000313" key="2">
    <source>
        <dbReference type="Proteomes" id="UP001652660"/>
    </source>
</evidence>
<dbReference type="Pfam" id="PF00646">
    <property type="entry name" value="F-box"/>
    <property type="match status" value="1"/>
</dbReference>
<dbReference type="InterPro" id="IPR001810">
    <property type="entry name" value="F-box_dom"/>
</dbReference>
<reference evidence="2" key="1">
    <citation type="journal article" date="2025" name="Foods">
        <title>Unveiling the Microbial Signatures of Arabica Coffee Cherries: Insights into Ripeness Specific Diversity, Functional Traits, and Implications for Quality and Safety.</title>
        <authorList>
            <consortium name="RefSeq"/>
            <person name="Tenea G.N."/>
            <person name="Cifuentes V."/>
            <person name="Reyes P."/>
            <person name="Cevallos-Vallejos M."/>
        </authorList>
    </citation>
    <scope>NUCLEOTIDE SEQUENCE [LARGE SCALE GENOMIC DNA]</scope>
</reference>
<feature type="domain" description="F-box" evidence="1">
    <location>
        <begin position="14"/>
        <end position="50"/>
    </location>
</feature>
<dbReference type="SUPFAM" id="SSF81383">
    <property type="entry name" value="F-box domain"/>
    <property type="match status" value="1"/>
</dbReference>
<dbReference type="PANTHER" id="PTHR38926">
    <property type="entry name" value="F-BOX DOMAIN CONTAINING PROTEIN, EXPRESSED"/>
    <property type="match status" value="1"/>
</dbReference>